<dbReference type="InterPro" id="IPR001789">
    <property type="entry name" value="Sig_transdc_resp-reg_receiver"/>
</dbReference>
<dbReference type="GO" id="GO:0000156">
    <property type="term" value="F:phosphorelay response regulator activity"/>
    <property type="evidence" value="ECO:0007669"/>
    <property type="project" value="TreeGrafter"/>
</dbReference>
<reference evidence="10 11" key="1">
    <citation type="submission" date="2010-10" db="EMBL/GenBank/DDBJ databases">
        <title>Complete sequence of Frankia sp. EuI1c.</title>
        <authorList>
            <consortium name="US DOE Joint Genome Institute"/>
            <person name="Lucas S."/>
            <person name="Copeland A."/>
            <person name="Lapidus A."/>
            <person name="Cheng J.-F."/>
            <person name="Bruce D."/>
            <person name="Goodwin L."/>
            <person name="Pitluck S."/>
            <person name="Chertkov O."/>
            <person name="Detter J.C."/>
            <person name="Han C."/>
            <person name="Tapia R."/>
            <person name="Land M."/>
            <person name="Hauser L."/>
            <person name="Jeffries C."/>
            <person name="Kyrpides N."/>
            <person name="Ivanova N."/>
            <person name="Mikhailova N."/>
            <person name="Beauchemin N."/>
            <person name="Sen A."/>
            <person name="Sur S.A."/>
            <person name="Gtari M."/>
            <person name="Wall L."/>
            <person name="Tisa L."/>
            <person name="Woyke T."/>
        </authorList>
    </citation>
    <scope>NUCLEOTIDE SEQUENCE [LARGE SCALE GENOMIC DNA]</scope>
    <source>
        <strain evidence="11">DSM 45817 / CECT 9037 / EuI1c</strain>
    </source>
</reference>
<dbReference type="SUPFAM" id="SSF46894">
    <property type="entry name" value="C-terminal effector domain of the bipartite response regulators"/>
    <property type="match status" value="1"/>
</dbReference>
<dbReference type="Pfam" id="PF00486">
    <property type="entry name" value="Trans_reg_C"/>
    <property type="match status" value="1"/>
</dbReference>
<dbReference type="GO" id="GO:0000976">
    <property type="term" value="F:transcription cis-regulatory region binding"/>
    <property type="evidence" value="ECO:0007669"/>
    <property type="project" value="TreeGrafter"/>
</dbReference>
<dbReference type="eggNOG" id="COG0745">
    <property type="taxonomic scope" value="Bacteria"/>
</dbReference>
<dbReference type="SMART" id="SM00862">
    <property type="entry name" value="Trans_reg_C"/>
    <property type="match status" value="1"/>
</dbReference>
<dbReference type="KEGG" id="fri:FraEuI1c_4996"/>
<dbReference type="STRING" id="298654.FraEuI1c_4996"/>
<keyword evidence="1 6" id="KW-0597">Phosphoprotein</keyword>
<accession>E3J335</accession>
<dbReference type="HOGENOM" id="CLU_000445_30_4_11"/>
<keyword evidence="5" id="KW-0804">Transcription</keyword>
<dbReference type="InterPro" id="IPR001867">
    <property type="entry name" value="OmpR/PhoB-type_DNA-bd"/>
</dbReference>
<dbReference type="InterPro" id="IPR036388">
    <property type="entry name" value="WH-like_DNA-bd_sf"/>
</dbReference>
<dbReference type="Proteomes" id="UP000002484">
    <property type="component" value="Chromosome"/>
</dbReference>
<dbReference type="SMART" id="SM00448">
    <property type="entry name" value="REC"/>
    <property type="match status" value="1"/>
</dbReference>
<organism evidence="10 11">
    <name type="scientific">Pseudofrankia inefficax (strain DSM 45817 / CECT 9037 / DDB 130130 / EuI1c)</name>
    <name type="common">Frankia inefficax</name>
    <dbReference type="NCBI Taxonomy" id="298654"/>
    <lineage>
        <taxon>Bacteria</taxon>
        <taxon>Bacillati</taxon>
        <taxon>Actinomycetota</taxon>
        <taxon>Actinomycetes</taxon>
        <taxon>Frankiales</taxon>
        <taxon>Frankiaceae</taxon>
        <taxon>Pseudofrankia</taxon>
    </lineage>
</organism>
<dbReference type="Gene3D" id="6.10.250.690">
    <property type="match status" value="1"/>
</dbReference>
<evidence type="ECO:0000256" key="3">
    <source>
        <dbReference type="ARBA" id="ARBA00023015"/>
    </source>
</evidence>
<sequence>MTMTARVLDLAPPETAADHAVVLVVEDDDAVGVQLVRGLVRAGYTATRVATGTAALAAVEGPTPPDLVLLDLGLPDLDGTEVCRRIRAHGDTPVIVVTARGDEPDRVEVLDLGGDDYLVKPFGFAELLARIRAVRRRFARAEALVDAARAATSGATPVLADDEAPAPRDIEPDVAGAAGGGLDPDVIRHGTLVVDRRTRRITLAGRPVAATAREFDLLAYLAADPGRVRTRREIFQEIWGPWFGSTKVLDVHIGSLRRKLGRPELIETVYGVGFRLADPAEPAG</sequence>
<keyword evidence="2" id="KW-0902">Two-component regulatory system</keyword>
<feature type="domain" description="Response regulatory" evidence="8">
    <location>
        <begin position="21"/>
        <end position="135"/>
    </location>
</feature>
<dbReference type="InParanoid" id="E3J335"/>
<keyword evidence="11" id="KW-1185">Reference proteome</keyword>
<evidence type="ECO:0000256" key="1">
    <source>
        <dbReference type="ARBA" id="ARBA00022553"/>
    </source>
</evidence>
<dbReference type="AlphaFoldDB" id="E3J335"/>
<dbReference type="PANTHER" id="PTHR48111">
    <property type="entry name" value="REGULATOR OF RPOS"/>
    <property type="match status" value="1"/>
</dbReference>
<evidence type="ECO:0000259" key="9">
    <source>
        <dbReference type="PROSITE" id="PS51755"/>
    </source>
</evidence>
<evidence type="ECO:0000259" key="8">
    <source>
        <dbReference type="PROSITE" id="PS50110"/>
    </source>
</evidence>
<proteinExistence type="predicted"/>
<evidence type="ECO:0000256" key="2">
    <source>
        <dbReference type="ARBA" id="ARBA00023012"/>
    </source>
</evidence>
<feature type="domain" description="OmpR/PhoB-type" evidence="9">
    <location>
        <begin position="184"/>
        <end position="278"/>
    </location>
</feature>
<evidence type="ECO:0000256" key="4">
    <source>
        <dbReference type="ARBA" id="ARBA00023125"/>
    </source>
</evidence>
<dbReference type="EMBL" id="CP002299">
    <property type="protein sequence ID" value="ADP82985.1"/>
    <property type="molecule type" value="Genomic_DNA"/>
</dbReference>
<gene>
    <name evidence="10" type="ordered locus">FraEuI1c_4996</name>
</gene>
<dbReference type="InterPro" id="IPR039420">
    <property type="entry name" value="WalR-like"/>
</dbReference>
<dbReference type="Pfam" id="PF00072">
    <property type="entry name" value="Response_reg"/>
    <property type="match status" value="1"/>
</dbReference>
<dbReference type="GO" id="GO:0005829">
    <property type="term" value="C:cytosol"/>
    <property type="evidence" value="ECO:0007669"/>
    <property type="project" value="TreeGrafter"/>
</dbReference>
<evidence type="ECO:0000256" key="5">
    <source>
        <dbReference type="ARBA" id="ARBA00023163"/>
    </source>
</evidence>
<name>E3J335_PSEI1</name>
<dbReference type="SUPFAM" id="SSF52172">
    <property type="entry name" value="CheY-like"/>
    <property type="match status" value="1"/>
</dbReference>
<evidence type="ECO:0000313" key="11">
    <source>
        <dbReference type="Proteomes" id="UP000002484"/>
    </source>
</evidence>
<feature type="modified residue" description="4-aspartylphosphate" evidence="6">
    <location>
        <position position="71"/>
    </location>
</feature>
<dbReference type="InterPro" id="IPR011006">
    <property type="entry name" value="CheY-like_superfamily"/>
</dbReference>
<dbReference type="Gene3D" id="3.40.50.2300">
    <property type="match status" value="1"/>
</dbReference>
<dbReference type="PROSITE" id="PS50110">
    <property type="entry name" value="RESPONSE_REGULATORY"/>
    <property type="match status" value="1"/>
</dbReference>
<evidence type="ECO:0000313" key="10">
    <source>
        <dbReference type="EMBL" id="ADP82985.1"/>
    </source>
</evidence>
<dbReference type="PROSITE" id="PS51755">
    <property type="entry name" value="OMPR_PHOB"/>
    <property type="match status" value="1"/>
</dbReference>
<feature type="DNA-binding region" description="OmpR/PhoB-type" evidence="7">
    <location>
        <begin position="184"/>
        <end position="278"/>
    </location>
</feature>
<dbReference type="PANTHER" id="PTHR48111:SF1">
    <property type="entry name" value="TWO-COMPONENT RESPONSE REGULATOR ORR33"/>
    <property type="match status" value="1"/>
</dbReference>
<keyword evidence="3" id="KW-0805">Transcription regulation</keyword>
<dbReference type="GO" id="GO:0032993">
    <property type="term" value="C:protein-DNA complex"/>
    <property type="evidence" value="ECO:0007669"/>
    <property type="project" value="TreeGrafter"/>
</dbReference>
<evidence type="ECO:0000256" key="7">
    <source>
        <dbReference type="PROSITE-ProRule" id="PRU01091"/>
    </source>
</evidence>
<dbReference type="CDD" id="cd00383">
    <property type="entry name" value="trans_reg_C"/>
    <property type="match status" value="1"/>
</dbReference>
<dbReference type="InterPro" id="IPR016032">
    <property type="entry name" value="Sig_transdc_resp-reg_C-effctor"/>
</dbReference>
<dbReference type="GO" id="GO:0006355">
    <property type="term" value="P:regulation of DNA-templated transcription"/>
    <property type="evidence" value="ECO:0007669"/>
    <property type="project" value="InterPro"/>
</dbReference>
<dbReference type="Gene3D" id="1.10.10.10">
    <property type="entry name" value="Winged helix-like DNA-binding domain superfamily/Winged helix DNA-binding domain"/>
    <property type="match status" value="1"/>
</dbReference>
<keyword evidence="4 7" id="KW-0238">DNA-binding</keyword>
<protein>
    <submittedName>
        <fullName evidence="10">Two component transcriptional regulator, winged helix family</fullName>
    </submittedName>
</protein>
<evidence type="ECO:0000256" key="6">
    <source>
        <dbReference type="PROSITE-ProRule" id="PRU00169"/>
    </source>
</evidence>